<dbReference type="AlphaFoldDB" id="A0A931ABY2"/>
<dbReference type="SUPFAM" id="SSF47240">
    <property type="entry name" value="Ferritin-like"/>
    <property type="match status" value="1"/>
</dbReference>
<reference evidence="3" key="1">
    <citation type="submission" date="2020-11" db="EMBL/GenBank/DDBJ databases">
        <title>Whole-genome analyses of Nonomuraea sp. K274.</title>
        <authorList>
            <person name="Veyisoglu A."/>
        </authorList>
    </citation>
    <scope>NUCLEOTIDE SEQUENCE</scope>
    <source>
        <strain evidence="3">K274</strain>
    </source>
</reference>
<evidence type="ECO:0000256" key="1">
    <source>
        <dbReference type="SAM" id="MobiDB-lite"/>
    </source>
</evidence>
<dbReference type="Gene3D" id="1.20.1260.10">
    <property type="match status" value="1"/>
</dbReference>
<feature type="domain" description="DUF4439" evidence="2">
    <location>
        <begin position="21"/>
        <end position="150"/>
    </location>
</feature>
<dbReference type="InterPro" id="IPR009078">
    <property type="entry name" value="Ferritin-like_SF"/>
</dbReference>
<dbReference type="InterPro" id="IPR029447">
    <property type="entry name" value="DUF4439"/>
</dbReference>
<proteinExistence type="predicted"/>
<keyword evidence="4" id="KW-1185">Reference proteome</keyword>
<feature type="region of interest" description="Disordered" evidence="1">
    <location>
        <begin position="143"/>
        <end position="166"/>
    </location>
</feature>
<evidence type="ECO:0000259" key="2">
    <source>
        <dbReference type="Pfam" id="PF14530"/>
    </source>
</evidence>
<name>A0A931ABY2_9ACTN</name>
<evidence type="ECO:0000313" key="3">
    <source>
        <dbReference type="EMBL" id="MBF8187743.1"/>
    </source>
</evidence>
<dbReference type="Pfam" id="PF14530">
    <property type="entry name" value="DUF4439"/>
    <property type="match status" value="1"/>
</dbReference>
<organism evidence="3 4">
    <name type="scientific">Nonomuraea cypriaca</name>
    <dbReference type="NCBI Taxonomy" id="1187855"/>
    <lineage>
        <taxon>Bacteria</taxon>
        <taxon>Bacillati</taxon>
        <taxon>Actinomycetota</taxon>
        <taxon>Actinomycetes</taxon>
        <taxon>Streptosporangiales</taxon>
        <taxon>Streptosporangiaceae</taxon>
        <taxon>Nonomuraea</taxon>
    </lineage>
</organism>
<comment type="caution">
    <text evidence="3">The sequence shown here is derived from an EMBL/GenBank/DDBJ whole genome shotgun (WGS) entry which is preliminary data.</text>
</comment>
<dbReference type="Proteomes" id="UP000605361">
    <property type="component" value="Unassembled WGS sequence"/>
</dbReference>
<dbReference type="CDD" id="cd00657">
    <property type="entry name" value="Ferritin_like"/>
    <property type="match status" value="1"/>
</dbReference>
<dbReference type="EMBL" id="JADOGI010000051">
    <property type="protein sequence ID" value="MBF8187743.1"/>
    <property type="molecule type" value="Genomic_DNA"/>
</dbReference>
<gene>
    <name evidence="3" type="ORF">ITP53_18790</name>
</gene>
<protein>
    <submittedName>
        <fullName evidence="3">Ferritin-like domain-containing protein</fullName>
    </submittedName>
</protein>
<sequence length="166" mass="17655">MNVPVNVSANVATDPGDVEKLRKALAAEHAALFAYGLIGARTSGRLRERITSAFDAHRARRDQLRSYITARGGRPAEPDASYALPFFPGNATLAVKLAVHLETGVTAAYLELAAARDASLRRYAALAMQEAVTRSYTFRPDQPAAFPGRPVAAPPTPSPVQVQTGG</sequence>
<dbReference type="InterPro" id="IPR012347">
    <property type="entry name" value="Ferritin-like"/>
</dbReference>
<evidence type="ECO:0000313" key="4">
    <source>
        <dbReference type="Proteomes" id="UP000605361"/>
    </source>
</evidence>
<accession>A0A931ABY2</accession>